<dbReference type="InterPro" id="IPR017452">
    <property type="entry name" value="GPCR_Rhodpsn_7TM"/>
</dbReference>
<dbReference type="GO" id="GO:0016020">
    <property type="term" value="C:membrane"/>
    <property type="evidence" value="ECO:0007669"/>
    <property type="project" value="UniProtKB-SubCell"/>
</dbReference>
<dbReference type="Gene3D" id="1.20.1070.10">
    <property type="entry name" value="Rhodopsin 7-helix transmembrane proteins"/>
    <property type="match status" value="1"/>
</dbReference>
<feature type="transmembrane region" description="Helical" evidence="5">
    <location>
        <begin position="78"/>
        <end position="102"/>
    </location>
</feature>
<keyword evidence="2 5" id="KW-0812">Transmembrane</keyword>
<dbReference type="AlphaFoldDB" id="A0A914Y606"/>
<keyword evidence="7" id="KW-1185">Reference proteome</keyword>
<organism evidence="7 8">
    <name type="scientific">Panagrolaimus superbus</name>
    <dbReference type="NCBI Taxonomy" id="310955"/>
    <lineage>
        <taxon>Eukaryota</taxon>
        <taxon>Metazoa</taxon>
        <taxon>Ecdysozoa</taxon>
        <taxon>Nematoda</taxon>
        <taxon>Chromadorea</taxon>
        <taxon>Rhabditida</taxon>
        <taxon>Tylenchina</taxon>
        <taxon>Panagrolaimomorpha</taxon>
        <taxon>Panagrolaimoidea</taxon>
        <taxon>Panagrolaimidae</taxon>
        <taxon>Panagrolaimus</taxon>
    </lineage>
</organism>
<feature type="transmembrane region" description="Helical" evidence="5">
    <location>
        <begin position="199"/>
        <end position="220"/>
    </location>
</feature>
<dbReference type="GO" id="GO:0004930">
    <property type="term" value="F:G protein-coupled receptor activity"/>
    <property type="evidence" value="ECO:0007669"/>
    <property type="project" value="InterPro"/>
</dbReference>
<sequence length="292" mass="33765">MYCSSFQMVAISFDRYQAICRPLAHYRTDRYRRPNCLALTAWLLALACSLPQIFVWTLKNGQCSTIYSNRIHINLRKAYVIYFNTVAWLLPSLLAAIFYYFVCKTVWRSQCERVPSYSSGKHEMNQKVSYRTRDYVNRLRKKSLGLRNQSSEFDRKRIQTVRLTLTIVACNFFLWAPYCLMNAFMAFCPSLVNTYGNVITYILILGNLNSCVNPWIYILFNGRITKRALTSIVDSGAYSPSNTRMTQNRSSEAITLNNGNNFQRASIISNSIMCKNYVPRTSLSVDISKTQM</sequence>
<dbReference type="PRINTS" id="PR00237">
    <property type="entry name" value="GPCRRHODOPSN"/>
</dbReference>
<comment type="subcellular location">
    <subcellularLocation>
        <location evidence="1">Membrane</location>
    </subcellularLocation>
</comment>
<keyword evidence="4 5" id="KW-0472">Membrane</keyword>
<dbReference type="SUPFAM" id="SSF81321">
    <property type="entry name" value="Family A G protein-coupled receptor-like"/>
    <property type="match status" value="1"/>
</dbReference>
<protein>
    <submittedName>
        <fullName evidence="8">G-protein coupled receptors family 1 profile domain-containing protein</fullName>
    </submittedName>
</protein>
<feature type="transmembrane region" description="Helical" evidence="5">
    <location>
        <begin position="163"/>
        <end position="187"/>
    </location>
</feature>
<dbReference type="PANTHER" id="PTHR24224">
    <property type="entry name" value="CARDIOACCELERATORY PEPTIDE RECEPTOR-RELATED"/>
    <property type="match status" value="1"/>
</dbReference>
<reference evidence="8" key="1">
    <citation type="submission" date="2022-11" db="UniProtKB">
        <authorList>
            <consortium name="WormBaseParasite"/>
        </authorList>
    </citation>
    <scope>IDENTIFICATION</scope>
</reference>
<dbReference type="PROSITE" id="PS50262">
    <property type="entry name" value="G_PROTEIN_RECEP_F1_2"/>
    <property type="match status" value="1"/>
</dbReference>
<dbReference type="WBParaSite" id="PSU_v2.g15629.t1">
    <property type="protein sequence ID" value="PSU_v2.g15629.t1"/>
    <property type="gene ID" value="PSU_v2.g15629"/>
</dbReference>
<dbReference type="InterPro" id="IPR052665">
    <property type="entry name" value="Neuropeptide-GPCR"/>
</dbReference>
<name>A0A914Y606_9BILA</name>
<dbReference type="InterPro" id="IPR000276">
    <property type="entry name" value="GPCR_Rhodpsn"/>
</dbReference>
<dbReference type="Pfam" id="PF00001">
    <property type="entry name" value="7tm_1"/>
    <property type="match status" value="1"/>
</dbReference>
<evidence type="ECO:0000313" key="8">
    <source>
        <dbReference type="WBParaSite" id="PSU_v2.g15629.t1"/>
    </source>
</evidence>
<dbReference type="PANTHER" id="PTHR24224:SF36">
    <property type="entry name" value="NEMATOCIN RECEPTOR 2"/>
    <property type="match status" value="1"/>
</dbReference>
<evidence type="ECO:0000259" key="6">
    <source>
        <dbReference type="PROSITE" id="PS50262"/>
    </source>
</evidence>
<evidence type="ECO:0000256" key="1">
    <source>
        <dbReference type="ARBA" id="ARBA00004370"/>
    </source>
</evidence>
<proteinExistence type="predicted"/>
<evidence type="ECO:0000256" key="4">
    <source>
        <dbReference type="ARBA" id="ARBA00023136"/>
    </source>
</evidence>
<evidence type="ECO:0000256" key="3">
    <source>
        <dbReference type="ARBA" id="ARBA00022989"/>
    </source>
</evidence>
<evidence type="ECO:0000256" key="5">
    <source>
        <dbReference type="SAM" id="Phobius"/>
    </source>
</evidence>
<dbReference type="Proteomes" id="UP000887577">
    <property type="component" value="Unplaced"/>
</dbReference>
<feature type="transmembrane region" description="Helical" evidence="5">
    <location>
        <begin position="36"/>
        <end position="58"/>
    </location>
</feature>
<evidence type="ECO:0000313" key="7">
    <source>
        <dbReference type="Proteomes" id="UP000887577"/>
    </source>
</evidence>
<feature type="domain" description="G-protein coupled receptors family 1 profile" evidence="6">
    <location>
        <begin position="1"/>
        <end position="217"/>
    </location>
</feature>
<accession>A0A914Y606</accession>
<keyword evidence="3 5" id="KW-1133">Transmembrane helix</keyword>
<evidence type="ECO:0000256" key="2">
    <source>
        <dbReference type="ARBA" id="ARBA00022692"/>
    </source>
</evidence>